<gene>
    <name evidence="6" type="ORF">EV209_0700</name>
</gene>
<dbReference type="Gene3D" id="1.10.10.10">
    <property type="entry name" value="Winged helix-like DNA-binding domain superfamily/Winged helix DNA-binding domain"/>
    <property type="match status" value="1"/>
</dbReference>
<comment type="caution">
    <text evidence="6">The sequence shown here is derived from an EMBL/GenBank/DDBJ whole genome shotgun (WGS) entry which is preliminary data.</text>
</comment>
<dbReference type="InterPro" id="IPR000595">
    <property type="entry name" value="cNMP-bd_dom"/>
</dbReference>
<name>A0A4Q7PNN3_9FIRM</name>
<feature type="domain" description="Cyclic nucleotide-binding" evidence="4">
    <location>
        <begin position="11"/>
        <end position="133"/>
    </location>
</feature>
<dbReference type="PROSITE" id="PS51063">
    <property type="entry name" value="HTH_CRP_2"/>
    <property type="match status" value="1"/>
</dbReference>
<dbReference type="Gene3D" id="2.60.120.10">
    <property type="entry name" value="Jelly Rolls"/>
    <property type="match status" value="1"/>
</dbReference>
<accession>A0A4Q7PNN3</accession>
<evidence type="ECO:0000256" key="1">
    <source>
        <dbReference type="ARBA" id="ARBA00023015"/>
    </source>
</evidence>
<dbReference type="Proteomes" id="UP000292927">
    <property type="component" value="Unassembled WGS sequence"/>
</dbReference>
<dbReference type="InterPro" id="IPR014710">
    <property type="entry name" value="RmlC-like_jellyroll"/>
</dbReference>
<dbReference type="SUPFAM" id="SSF51206">
    <property type="entry name" value="cAMP-binding domain-like"/>
    <property type="match status" value="1"/>
</dbReference>
<organism evidence="6 7">
    <name type="scientific">Cuneatibacter caecimuris</name>
    <dbReference type="NCBI Taxonomy" id="1796618"/>
    <lineage>
        <taxon>Bacteria</taxon>
        <taxon>Bacillati</taxon>
        <taxon>Bacillota</taxon>
        <taxon>Clostridia</taxon>
        <taxon>Lachnospirales</taxon>
        <taxon>Lachnospiraceae</taxon>
        <taxon>Cuneatibacter</taxon>
    </lineage>
</organism>
<dbReference type="SMART" id="SM00419">
    <property type="entry name" value="HTH_CRP"/>
    <property type="match status" value="1"/>
</dbReference>
<dbReference type="InterPro" id="IPR036388">
    <property type="entry name" value="WH-like_DNA-bd_sf"/>
</dbReference>
<keyword evidence="2" id="KW-0238">DNA-binding</keyword>
<keyword evidence="7" id="KW-1185">Reference proteome</keyword>
<dbReference type="AlphaFoldDB" id="A0A4Q7PNN3"/>
<dbReference type="Pfam" id="PF00027">
    <property type="entry name" value="cNMP_binding"/>
    <property type="match status" value="1"/>
</dbReference>
<evidence type="ECO:0000313" key="7">
    <source>
        <dbReference type="Proteomes" id="UP000292927"/>
    </source>
</evidence>
<dbReference type="PANTHER" id="PTHR24567">
    <property type="entry name" value="CRP FAMILY TRANSCRIPTIONAL REGULATORY PROTEIN"/>
    <property type="match status" value="1"/>
</dbReference>
<dbReference type="SUPFAM" id="SSF46785">
    <property type="entry name" value="Winged helix' DNA-binding domain"/>
    <property type="match status" value="1"/>
</dbReference>
<keyword evidence="3" id="KW-0804">Transcription</keyword>
<dbReference type="GO" id="GO:0003677">
    <property type="term" value="F:DNA binding"/>
    <property type="evidence" value="ECO:0007669"/>
    <property type="project" value="UniProtKB-KW"/>
</dbReference>
<dbReference type="PROSITE" id="PS50042">
    <property type="entry name" value="CNMP_BINDING_3"/>
    <property type="match status" value="1"/>
</dbReference>
<sequence length="219" mass="24842">MINPEVQNFPFWRHLDTAWQERLDASVRRADYAAGQEVRGNGSECLGVLMLLSGRMRVYISAEDGREATIYRLGQGEICVLSASCTMPDIHYDVQIQAMEDSSALILPTPVFARLIRENIYVENYAYRSATEHFSDIIQAIEQLLFQTLEQRLVSFLLDEAASQNSDELHVTQEQTARAIGSAREAVTRALKKLSQEGLIRLFRGGVELLDRKELYSRV</sequence>
<dbReference type="InterPro" id="IPR018490">
    <property type="entry name" value="cNMP-bd_dom_sf"/>
</dbReference>
<reference evidence="6 7" key="1">
    <citation type="submission" date="2019-02" db="EMBL/GenBank/DDBJ databases">
        <title>Genomic Encyclopedia of Type Strains, Phase IV (KMG-IV): sequencing the most valuable type-strain genomes for metagenomic binning, comparative biology and taxonomic classification.</title>
        <authorList>
            <person name="Goeker M."/>
        </authorList>
    </citation>
    <scope>NUCLEOTIDE SEQUENCE [LARGE SCALE GENOMIC DNA]</scope>
    <source>
        <strain evidence="6 7">DSM 29486</strain>
    </source>
</reference>
<dbReference type="GO" id="GO:0003700">
    <property type="term" value="F:DNA-binding transcription factor activity"/>
    <property type="evidence" value="ECO:0007669"/>
    <property type="project" value="TreeGrafter"/>
</dbReference>
<dbReference type="PANTHER" id="PTHR24567:SF26">
    <property type="entry name" value="REGULATORY PROTEIN YEIL"/>
    <property type="match status" value="1"/>
</dbReference>
<evidence type="ECO:0000256" key="3">
    <source>
        <dbReference type="ARBA" id="ARBA00023163"/>
    </source>
</evidence>
<evidence type="ECO:0000256" key="2">
    <source>
        <dbReference type="ARBA" id="ARBA00023125"/>
    </source>
</evidence>
<dbReference type="Pfam" id="PF13545">
    <property type="entry name" value="HTH_Crp_2"/>
    <property type="match status" value="1"/>
</dbReference>
<keyword evidence="1" id="KW-0805">Transcription regulation</keyword>
<dbReference type="InterPro" id="IPR050397">
    <property type="entry name" value="Env_Response_Regulators"/>
</dbReference>
<dbReference type="EMBL" id="SGXF01000001">
    <property type="protein sequence ID" value="RZT02579.1"/>
    <property type="molecule type" value="Genomic_DNA"/>
</dbReference>
<dbReference type="InterPro" id="IPR036390">
    <property type="entry name" value="WH_DNA-bd_sf"/>
</dbReference>
<feature type="domain" description="HTH crp-type" evidence="5">
    <location>
        <begin position="147"/>
        <end position="213"/>
    </location>
</feature>
<dbReference type="InterPro" id="IPR012318">
    <property type="entry name" value="HTH_CRP"/>
</dbReference>
<protein>
    <submittedName>
        <fullName evidence="6">CRP/FNR family transcriptional regulator</fullName>
    </submittedName>
</protein>
<evidence type="ECO:0000259" key="4">
    <source>
        <dbReference type="PROSITE" id="PS50042"/>
    </source>
</evidence>
<dbReference type="OrthoDB" id="9776746at2"/>
<dbReference type="CDD" id="cd00038">
    <property type="entry name" value="CAP_ED"/>
    <property type="match status" value="1"/>
</dbReference>
<evidence type="ECO:0000259" key="5">
    <source>
        <dbReference type="PROSITE" id="PS51063"/>
    </source>
</evidence>
<dbReference type="GO" id="GO:0005829">
    <property type="term" value="C:cytosol"/>
    <property type="evidence" value="ECO:0007669"/>
    <property type="project" value="TreeGrafter"/>
</dbReference>
<proteinExistence type="predicted"/>
<evidence type="ECO:0000313" key="6">
    <source>
        <dbReference type="EMBL" id="RZT02579.1"/>
    </source>
</evidence>